<organism evidence="8 9">
    <name type="scientific">Candidatus Thalassospirochaeta sargassi</name>
    <dbReference type="NCBI Taxonomy" id="3119039"/>
    <lineage>
        <taxon>Bacteria</taxon>
        <taxon>Pseudomonadati</taxon>
        <taxon>Spirochaetota</taxon>
        <taxon>Spirochaetia</taxon>
        <taxon>Spirochaetales</taxon>
        <taxon>Spirochaetaceae</taxon>
        <taxon>Candidatus Thalassospirochaeta</taxon>
    </lineage>
</organism>
<dbReference type="PROSITE" id="PS51186">
    <property type="entry name" value="GNAT"/>
    <property type="match status" value="1"/>
</dbReference>
<keyword evidence="8" id="KW-0012">Acyltransferase</keyword>
<feature type="domain" description="N-acetyltransferase" evidence="7">
    <location>
        <begin position="3"/>
        <end position="143"/>
    </location>
</feature>
<name>A0AAJ1IG09_9SPIO</name>
<evidence type="ECO:0000256" key="5">
    <source>
        <dbReference type="ARBA" id="ARBA00023012"/>
    </source>
</evidence>
<evidence type="ECO:0000313" key="9">
    <source>
        <dbReference type="Proteomes" id="UP001221217"/>
    </source>
</evidence>
<keyword evidence="4" id="KW-0067">ATP-binding</keyword>
<evidence type="ECO:0000256" key="1">
    <source>
        <dbReference type="ARBA" id="ARBA00022679"/>
    </source>
</evidence>
<keyword evidence="3" id="KW-0418">Kinase</keyword>
<dbReference type="InterPro" id="IPR000182">
    <property type="entry name" value="GNAT_dom"/>
</dbReference>
<protein>
    <submittedName>
        <fullName evidence="8">GNAT family N-acetyltransferase</fullName>
        <ecNumber evidence="8">2.3.1.-</ecNumber>
    </submittedName>
</protein>
<dbReference type="GO" id="GO:0016747">
    <property type="term" value="F:acyltransferase activity, transferring groups other than amino-acyl groups"/>
    <property type="evidence" value="ECO:0007669"/>
    <property type="project" value="InterPro"/>
</dbReference>
<reference evidence="8 9" key="1">
    <citation type="submission" date="2022-12" db="EMBL/GenBank/DDBJ databases">
        <title>Metagenome assembled genome from gulf of manar.</title>
        <authorList>
            <person name="Kohli P."/>
            <person name="Pk S."/>
            <person name="Venkata Ramana C."/>
            <person name="Sasikala C."/>
        </authorList>
    </citation>
    <scope>NUCLEOTIDE SEQUENCE [LARGE SCALE GENOMIC DNA]</scope>
    <source>
        <strain evidence="8">JB008</strain>
    </source>
</reference>
<dbReference type="InterPro" id="IPR036890">
    <property type="entry name" value="HATPase_C_sf"/>
</dbReference>
<dbReference type="EC" id="2.3.1.-" evidence="8"/>
<dbReference type="GO" id="GO:0016301">
    <property type="term" value="F:kinase activity"/>
    <property type="evidence" value="ECO:0007669"/>
    <property type="project" value="UniProtKB-KW"/>
</dbReference>
<dbReference type="EMBL" id="JAQQAL010000052">
    <property type="protein sequence ID" value="MDC7228640.1"/>
    <property type="molecule type" value="Genomic_DNA"/>
</dbReference>
<dbReference type="AlphaFoldDB" id="A0AAJ1IG09"/>
<dbReference type="Pfam" id="PF00583">
    <property type="entry name" value="Acetyltransf_1"/>
    <property type="match status" value="1"/>
</dbReference>
<dbReference type="InterPro" id="IPR005467">
    <property type="entry name" value="His_kinase_dom"/>
</dbReference>
<sequence>MSEKIFKLTPTIETRIRRNPLLNLDTFIIPSPYVRDSEIEKDYDHSYIWIEEREILGYMQVYSDAEQKTFHIYKIVVSPFGRSRGIGKAFIHHLADMVPVDAEIYLYLWEKQPDTLEFFKEQGFTLGESIVYRNLVYYLITGTKEKLLNKRDKEKKDLPESAEIGKTRHDARKIVRLLSHMVDSLSAENCDKIVEDINRETTTLINMLNYFRDSRKIMHEVNLRDLILDRIVPFVQASHIKCCLQIKLNTKNATVLGYHENIGRALINIVSNSLDAIEEKGIKGFLKISLAERNDEIILSIRDNGIGISEDLLKKDDSGRPEFVGKTTKHRKAGEGLGTIQIYSTFGSENISIQSSSKGTGWKIRFHHSTVRIDQRYMKMHRRFSEFQDLWEEFNLEKKLTRNEIITYIWQLRKMEIFMFDLILMFSNYNNIRSIYRTILGFFENPGGGKKLREFIYSLKSERVILNDWLFNISKDIKKRKTYLLDTVGDIDLYTGARLKSYGQAFENVIIFTMDPETGNFRASDRKLAEHLDFAQYLGKPRNELLRGEFSGDINNDEKPIALGVWSIDSEEDLLEKLKLIRQAAVKMIEMGIHRKKRLAFYQTTYPNYRRDIDSDKSTTFHEMANCSDEELLRFAREVDDEEFDFLMQVD</sequence>
<evidence type="ECO:0000259" key="7">
    <source>
        <dbReference type="PROSITE" id="PS51186"/>
    </source>
</evidence>
<dbReference type="Pfam" id="PF02518">
    <property type="entry name" value="HATPase_c"/>
    <property type="match status" value="1"/>
</dbReference>
<dbReference type="CDD" id="cd04301">
    <property type="entry name" value="NAT_SF"/>
    <property type="match status" value="1"/>
</dbReference>
<dbReference type="SUPFAM" id="SSF55729">
    <property type="entry name" value="Acyl-CoA N-acyltransferases (Nat)"/>
    <property type="match status" value="1"/>
</dbReference>
<keyword evidence="2" id="KW-0547">Nucleotide-binding</keyword>
<dbReference type="SUPFAM" id="SSF55874">
    <property type="entry name" value="ATPase domain of HSP90 chaperone/DNA topoisomerase II/histidine kinase"/>
    <property type="match status" value="1"/>
</dbReference>
<dbReference type="Proteomes" id="UP001221217">
    <property type="component" value="Unassembled WGS sequence"/>
</dbReference>
<gene>
    <name evidence="8" type="ORF">PQJ61_17895</name>
</gene>
<evidence type="ECO:0000313" key="8">
    <source>
        <dbReference type="EMBL" id="MDC7228640.1"/>
    </source>
</evidence>
<feature type="domain" description="Histidine kinase" evidence="6">
    <location>
        <begin position="166"/>
        <end position="338"/>
    </location>
</feature>
<evidence type="ECO:0000259" key="6">
    <source>
        <dbReference type="PROSITE" id="PS50109"/>
    </source>
</evidence>
<evidence type="ECO:0000256" key="2">
    <source>
        <dbReference type="ARBA" id="ARBA00022741"/>
    </source>
</evidence>
<dbReference type="InterPro" id="IPR016181">
    <property type="entry name" value="Acyl_CoA_acyltransferase"/>
</dbReference>
<dbReference type="PANTHER" id="PTHR43065">
    <property type="entry name" value="SENSOR HISTIDINE KINASE"/>
    <property type="match status" value="1"/>
</dbReference>
<proteinExistence type="predicted"/>
<comment type="caution">
    <text evidence="8">The sequence shown here is derived from an EMBL/GenBank/DDBJ whole genome shotgun (WGS) entry which is preliminary data.</text>
</comment>
<dbReference type="GO" id="GO:0005524">
    <property type="term" value="F:ATP binding"/>
    <property type="evidence" value="ECO:0007669"/>
    <property type="project" value="UniProtKB-KW"/>
</dbReference>
<dbReference type="Gene3D" id="3.40.630.30">
    <property type="match status" value="1"/>
</dbReference>
<accession>A0AAJ1IG09</accession>
<dbReference type="PROSITE" id="PS50109">
    <property type="entry name" value="HIS_KIN"/>
    <property type="match status" value="1"/>
</dbReference>
<dbReference type="Gene3D" id="3.30.565.10">
    <property type="entry name" value="Histidine kinase-like ATPase, C-terminal domain"/>
    <property type="match status" value="1"/>
</dbReference>
<dbReference type="InterPro" id="IPR003594">
    <property type="entry name" value="HATPase_dom"/>
</dbReference>
<evidence type="ECO:0000256" key="4">
    <source>
        <dbReference type="ARBA" id="ARBA00022840"/>
    </source>
</evidence>
<evidence type="ECO:0000256" key="3">
    <source>
        <dbReference type="ARBA" id="ARBA00022777"/>
    </source>
</evidence>
<keyword evidence="1 8" id="KW-0808">Transferase</keyword>
<dbReference type="PANTHER" id="PTHR43065:SF46">
    <property type="entry name" value="C4-DICARBOXYLATE TRANSPORT SENSOR PROTEIN DCTB"/>
    <property type="match status" value="1"/>
</dbReference>
<keyword evidence="5" id="KW-0902">Two-component regulatory system</keyword>
<dbReference type="GO" id="GO:0000160">
    <property type="term" value="P:phosphorelay signal transduction system"/>
    <property type="evidence" value="ECO:0007669"/>
    <property type="project" value="UniProtKB-KW"/>
</dbReference>